<accession>A0A090Q3N7</accession>
<evidence type="ECO:0000256" key="1">
    <source>
        <dbReference type="PROSITE-ProRule" id="PRU00278"/>
    </source>
</evidence>
<organism evidence="3 4">
    <name type="scientific">Nonlabens tegetincola</name>
    <dbReference type="NCBI Taxonomy" id="323273"/>
    <lineage>
        <taxon>Bacteria</taxon>
        <taxon>Pseudomonadati</taxon>
        <taxon>Bacteroidota</taxon>
        <taxon>Flavobacteriia</taxon>
        <taxon>Flavobacteriales</taxon>
        <taxon>Flavobacteriaceae</taxon>
        <taxon>Nonlabens</taxon>
    </lineage>
</organism>
<dbReference type="EMBL" id="BBML01000006">
    <property type="protein sequence ID" value="GAK97699.1"/>
    <property type="molecule type" value="Genomic_DNA"/>
</dbReference>
<dbReference type="GO" id="GO:0003755">
    <property type="term" value="F:peptidyl-prolyl cis-trans isomerase activity"/>
    <property type="evidence" value="ECO:0007669"/>
    <property type="project" value="UniProtKB-KW"/>
</dbReference>
<dbReference type="EC" id="5.2.1.8" evidence="3"/>
<dbReference type="InterPro" id="IPR050245">
    <property type="entry name" value="PrsA_foldase"/>
</dbReference>
<feature type="domain" description="PpiC" evidence="2">
    <location>
        <begin position="230"/>
        <end position="331"/>
    </location>
</feature>
<comment type="caution">
    <text evidence="3">The sequence shown here is derived from an EMBL/GenBank/DDBJ whole genome shotgun (WGS) entry which is preliminary data.</text>
</comment>
<dbReference type="eggNOG" id="COG0760">
    <property type="taxonomic scope" value="Bacteria"/>
</dbReference>
<dbReference type="PANTHER" id="PTHR47245">
    <property type="entry name" value="PEPTIDYLPROLYL ISOMERASE"/>
    <property type="match status" value="1"/>
</dbReference>
<name>A0A090Q3N7_9FLAO</name>
<reference evidence="3" key="1">
    <citation type="journal article" date="2014" name="Genome Announc.">
        <title>Draft Genome Sequences of Marine Flavobacterium Nonlabens Strains NR17, NR24, NR27, NR32, NR33, and Ara13.</title>
        <authorList>
            <person name="Nakanishi M."/>
            <person name="Meirelles P."/>
            <person name="Suzuki R."/>
            <person name="Takatani N."/>
            <person name="Mino S."/>
            <person name="Suda W."/>
            <person name="Oshima K."/>
            <person name="Hattori M."/>
            <person name="Ohkuma M."/>
            <person name="Hosokawa M."/>
            <person name="Miyashita K."/>
            <person name="Thompson F.L."/>
            <person name="Niwa A."/>
            <person name="Sawabe T."/>
            <person name="Sawabe T."/>
        </authorList>
    </citation>
    <scope>NUCLEOTIDE SEQUENCE [LARGE SCALE GENOMIC DNA]</scope>
    <source>
        <strain evidence="3">JCM 19294</strain>
    </source>
</reference>
<dbReference type="STRING" id="319236.BST91_06620"/>
<dbReference type="Gene3D" id="3.10.50.40">
    <property type="match status" value="2"/>
</dbReference>
<dbReference type="AlphaFoldDB" id="A0A090Q3N7"/>
<gene>
    <name evidence="3" type="ORF">JCM19294_235</name>
</gene>
<dbReference type="SUPFAM" id="SSF54534">
    <property type="entry name" value="FKBP-like"/>
    <property type="match status" value="2"/>
</dbReference>
<proteinExistence type="predicted"/>
<dbReference type="Proteomes" id="UP000029221">
    <property type="component" value="Unassembled WGS sequence"/>
</dbReference>
<keyword evidence="4" id="KW-1185">Reference proteome</keyword>
<dbReference type="InterPro" id="IPR000297">
    <property type="entry name" value="PPIase_PpiC"/>
</dbReference>
<sequence length="658" mass="76707">MNLGSMNKLFVFLFVIVSNLILAQNIDDKTFLVIDGQEFDAGTFKRLYLKNIDIVQDESQKDIDNYLELYIDYRLKLMQAYELGLDKEPEYLNEIKKQRSSLAKNYLTDNEVTDALVQEAYNRSIEEVNASHIIVKLDKGSSPQDTLKAYNRIYQLYQRAQKEDFAKLARETSEGPSAGNGGELGWFGGFRMTYDFESVAFKTPVGSISKPFRTEFGYHILKVNDRRPNRGEVTVAHIMTFDKPNATTQDAATRIQDIYKQLESGKNFGELAREFSDDLNSASKGGELTRFGTGGLNSVIFVDKALSIEKEGSYTKPFETKFGWHIVKLLEKHDLPKFDEVKKTLENKIKRSPRSRKITKSFVNKLKSSYQVPQKLKVPDYILKEFNDSILTGQWLQNVEDRERKVLTINDTDIMSFDFFNFVENQQKKNPQFYKTVNEQVQFYFDLFVDDQVMNYYDKHLERDNKDFAFVYNEFKEANLLFNLMQKKIWNKAKEDSIGQRDYYNKHKEKYEWKRRLDIILTQNTSKEVATEVQQMLKDQVPVDEIKESLNENGRVKVIVSTGVVEESFNRLPDNFEVKEGVSTIYHNEGDSFYKVVYVKSIKPSAPKTFEEAVGNVINDYQQQLEKEWLSSLRKDRKIKVKKNIFKKIKKQLAAYSE</sequence>
<dbReference type="PROSITE" id="PS50198">
    <property type="entry name" value="PPIC_PPIASE_2"/>
    <property type="match status" value="2"/>
</dbReference>
<feature type="domain" description="PpiC" evidence="2">
    <location>
        <begin position="125"/>
        <end position="225"/>
    </location>
</feature>
<keyword evidence="1" id="KW-0697">Rotamase</keyword>
<evidence type="ECO:0000259" key="2">
    <source>
        <dbReference type="PROSITE" id="PS50198"/>
    </source>
</evidence>
<dbReference type="InterPro" id="IPR046357">
    <property type="entry name" value="PPIase_dom_sf"/>
</dbReference>
<evidence type="ECO:0000313" key="3">
    <source>
        <dbReference type="EMBL" id="GAK97699.1"/>
    </source>
</evidence>
<protein>
    <submittedName>
        <fullName evidence="3">Survonivonal protein SurA</fullName>
        <ecNumber evidence="3">5.2.1.8</ecNumber>
    </submittedName>
</protein>
<keyword evidence="1 3" id="KW-0413">Isomerase</keyword>
<dbReference type="PANTHER" id="PTHR47245:SF2">
    <property type="entry name" value="PEPTIDYL-PROLYL CIS-TRANS ISOMERASE HP_0175-RELATED"/>
    <property type="match status" value="1"/>
</dbReference>
<dbReference type="Pfam" id="PF00639">
    <property type="entry name" value="Rotamase"/>
    <property type="match status" value="2"/>
</dbReference>
<evidence type="ECO:0000313" key="4">
    <source>
        <dbReference type="Proteomes" id="UP000029221"/>
    </source>
</evidence>